<reference evidence="1 2" key="1">
    <citation type="submission" date="2010-08" db="EMBL/GenBank/DDBJ databases">
        <title>Complete sequence of Clostridium cellulovorans 743B.</title>
        <authorList>
            <consortium name="US DOE Joint Genome Institute"/>
            <person name="Lucas S."/>
            <person name="Copeland A."/>
            <person name="Lapidus A."/>
            <person name="Cheng J.-F."/>
            <person name="Bruce D."/>
            <person name="Goodwin L."/>
            <person name="Pitluck S."/>
            <person name="Chertkov O."/>
            <person name="Detter J.C."/>
            <person name="Han C."/>
            <person name="Tapia R."/>
            <person name="Land M."/>
            <person name="Hauser L."/>
            <person name="Chang Y.-J."/>
            <person name="Jeffries C."/>
            <person name="Kyrpides N."/>
            <person name="Ivanova N."/>
            <person name="Mikhailova N."/>
            <person name="Hemme C.L."/>
            <person name="Woyke T."/>
        </authorList>
    </citation>
    <scope>NUCLEOTIDE SEQUENCE [LARGE SCALE GENOMIC DNA]</scope>
    <source>
        <strain evidence="2">ATCC 35296 / DSM 3052 / OCM 3 / 743B</strain>
    </source>
</reference>
<dbReference type="HOGENOM" id="CLU_2116779_0_0_9"/>
<protein>
    <submittedName>
        <fullName evidence="1">Uncharacterized protein</fullName>
    </submittedName>
</protein>
<organism evidence="1 2">
    <name type="scientific">Clostridium cellulovorans (strain ATCC 35296 / DSM 3052 / OCM 3 / 743B)</name>
    <dbReference type="NCBI Taxonomy" id="573061"/>
    <lineage>
        <taxon>Bacteria</taxon>
        <taxon>Bacillati</taxon>
        <taxon>Bacillota</taxon>
        <taxon>Clostridia</taxon>
        <taxon>Eubacteriales</taxon>
        <taxon>Clostridiaceae</taxon>
        <taxon>Clostridium</taxon>
    </lineage>
</organism>
<evidence type="ECO:0000313" key="1">
    <source>
        <dbReference type="EMBL" id="ADL52764.1"/>
    </source>
</evidence>
<accession>D9STN0</accession>
<keyword evidence="2" id="KW-1185">Reference proteome</keyword>
<name>D9STN0_CLOC7</name>
<gene>
    <name evidence="1" type="ordered locus">Clocel_3074</name>
</gene>
<dbReference type="AlphaFoldDB" id="D9STN0"/>
<evidence type="ECO:0000313" key="2">
    <source>
        <dbReference type="Proteomes" id="UP000002730"/>
    </source>
</evidence>
<dbReference type="STRING" id="573061.Clocel_3074"/>
<dbReference type="Proteomes" id="UP000002730">
    <property type="component" value="Chromosome"/>
</dbReference>
<dbReference type="KEGG" id="ccb:Clocel_3074"/>
<sequence>MIYDTKISIAIKCDDGGYRLYRISLFQLEALNKIKLIKGAKINKDKELEISIKCPICDNLHFYKFKLFDEEESITIRGCVSSGSPIIIVGKDELVNEYISVNNSIERYIYAML</sequence>
<dbReference type="EMBL" id="CP002160">
    <property type="protein sequence ID" value="ADL52764.1"/>
    <property type="molecule type" value="Genomic_DNA"/>
</dbReference>
<dbReference type="OrthoDB" id="1917907at2"/>
<dbReference type="RefSeq" id="WP_010075860.1">
    <property type="nucleotide sequence ID" value="NC_014393.1"/>
</dbReference>
<proteinExistence type="predicted"/>